<evidence type="ECO:0000313" key="1">
    <source>
        <dbReference type="EMBL" id="KIE05422.1"/>
    </source>
</evidence>
<sequence length="230" mass="26613">MLNFSSSFPSKMLTSVHAYTKPFALLNEIFFDDFVASRDRHDIYFPSGCPEFLIKNYNIISNELRSEIEIKFLREMKKLGFKWSEAYMVFSCDHKKVGKEDTQAHYRSPSPPDLWSDINEPSVNKSTDISSTSTSVTSPTIRTLKERTISSSSTSPTLQIIRQKIANKLRDIIHNKEFKEADDEIRFIIKGNEDQIRSYLQEDLELGEKSIKIEMLKDGKLEVSINREEL</sequence>
<dbReference type="STRING" id="86105.NF27_DT01960"/>
<organism evidence="1 2">
    <name type="scientific">Candidatus Jidaibacter acanthamoebae</name>
    <dbReference type="NCBI Taxonomy" id="86105"/>
    <lineage>
        <taxon>Bacteria</taxon>
        <taxon>Pseudomonadati</taxon>
        <taxon>Pseudomonadota</taxon>
        <taxon>Alphaproteobacteria</taxon>
        <taxon>Rickettsiales</taxon>
        <taxon>Candidatus Midichloriaceae</taxon>
        <taxon>Candidatus Jidaibacter</taxon>
    </lineage>
</organism>
<comment type="caution">
    <text evidence="1">The sequence shown here is derived from an EMBL/GenBank/DDBJ whole genome shotgun (WGS) entry which is preliminary data.</text>
</comment>
<name>A0A0C1MTK7_9RICK</name>
<dbReference type="RefSeq" id="WP_039456527.1">
    <property type="nucleotide sequence ID" value="NZ_JSWE01000096.1"/>
</dbReference>
<accession>A0A0C1MTK7</accession>
<dbReference type="EMBL" id="JSWE01000096">
    <property type="protein sequence ID" value="KIE05422.1"/>
    <property type="molecule type" value="Genomic_DNA"/>
</dbReference>
<dbReference type="Proteomes" id="UP000031258">
    <property type="component" value="Unassembled WGS sequence"/>
</dbReference>
<evidence type="ECO:0000313" key="2">
    <source>
        <dbReference type="Proteomes" id="UP000031258"/>
    </source>
</evidence>
<dbReference type="AlphaFoldDB" id="A0A0C1MTK7"/>
<gene>
    <name evidence="1" type="ORF">NF27_DT01960</name>
</gene>
<reference evidence="1 2" key="1">
    <citation type="submission" date="2014-11" db="EMBL/GenBank/DDBJ databases">
        <title>A Rickettsiales Symbiont of Amoebae With Ancient Features.</title>
        <authorList>
            <person name="Schulz F."/>
            <person name="Martijn J."/>
            <person name="Wascher F."/>
            <person name="Kostanjsek R."/>
            <person name="Ettema T.J."/>
            <person name="Horn M."/>
        </authorList>
    </citation>
    <scope>NUCLEOTIDE SEQUENCE [LARGE SCALE GENOMIC DNA]</scope>
    <source>
        <strain evidence="1 2">UWC36</strain>
    </source>
</reference>
<proteinExistence type="predicted"/>
<keyword evidence="2" id="KW-1185">Reference proteome</keyword>
<protein>
    <submittedName>
        <fullName evidence="1">Uncharacterized protein</fullName>
    </submittedName>
</protein>